<evidence type="ECO:0000313" key="7">
    <source>
        <dbReference type="EMBL" id="EED88573.1"/>
    </source>
</evidence>
<dbReference type="PANTHER" id="PTHR45980">
    <property type="match status" value="1"/>
</dbReference>
<dbReference type="STRING" id="35128.B8CDA2"/>
<organism evidence="7 8">
    <name type="scientific">Thalassiosira pseudonana</name>
    <name type="common">Marine diatom</name>
    <name type="synonym">Cyclotella nana</name>
    <dbReference type="NCBI Taxonomy" id="35128"/>
    <lineage>
        <taxon>Eukaryota</taxon>
        <taxon>Sar</taxon>
        <taxon>Stramenopiles</taxon>
        <taxon>Ochrophyta</taxon>
        <taxon>Bacillariophyta</taxon>
        <taxon>Coscinodiscophyceae</taxon>
        <taxon>Thalassiosirophycidae</taxon>
        <taxon>Thalassiosirales</taxon>
        <taxon>Thalassiosiraceae</taxon>
        <taxon>Thalassiosira</taxon>
    </lineage>
</organism>
<dbReference type="GO" id="GO:0004252">
    <property type="term" value="F:serine-type endopeptidase activity"/>
    <property type="evidence" value="ECO:0000318"/>
    <property type="project" value="GO_Central"/>
</dbReference>
<dbReference type="Gene3D" id="3.20.190.20">
    <property type="match status" value="1"/>
</dbReference>
<dbReference type="eggNOG" id="KOG1320">
    <property type="taxonomic scope" value="Eukaryota"/>
</dbReference>
<protein>
    <submittedName>
        <fullName evidence="7">Trypsin-like serine protease</fullName>
    </submittedName>
</protein>
<evidence type="ECO:0000259" key="6">
    <source>
        <dbReference type="Pfam" id="PF17815"/>
    </source>
</evidence>
<evidence type="ECO:0000256" key="4">
    <source>
        <dbReference type="ARBA" id="ARBA00022825"/>
    </source>
</evidence>
<dbReference type="Proteomes" id="UP000001449">
    <property type="component" value="Chromosome 15"/>
</dbReference>
<sequence length="402" mass="44469">LPSLDENVTCCGFPMGGSQISVTRGVVSRIDVDSQHVLRIQIDAAINPGNSGGPVFDEHGDVVGVASAHLRAASNIGYIIPGKIVELFLNMSQEPKHVPGIPTLAILGSQNLESKALRRTLGLEDLDGGVRKSTDDTSKGDKLKANDVLLAIDGIPIGYDGTIQLSATRPDERINFRSLVTCQRVGSKVLLDVLRDKQRKELEVVLDTCQFLVPQYDGFDACPLYTVCGGCVFSPLTVPLISEKKSNKISSFSQYFRKQRTGNEQLLVLHKVLNDEVNVGYHGWRNMILKSVNGYTPKNIQELVDIIVRKVKGKTVEFHVQSMESEDADWIICMDTQEVLDAEQRILYRHMIASWTSTDAISRELRDAIEEGESSEAEKSVCYNTMCGMRKALGKKEKDEEK</sequence>
<gene>
    <name evidence="7" type="ORF">THAPSDRAFT_264293</name>
</gene>
<dbReference type="GeneID" id="7441994"/>
<dbReference type="Gene3D" id="2.30.42.10">
    <property type="match status" value="1"/>
</dbReference>
<keyword evidence="4" id="KW-0720">Serine protease</keyword>
<accession>B8CDA2</accession>
<dbReference type="InterPro" id="IPR009003">
    <property type="entry name" value="Peptidase_S1_PA"/>
</dbReference>
<reference evidence="7 8" key="1">
    <citation type="journal article" date="2004" name="Science">
        <title>The genome of the diatom Thalassiosira pseudonana: ecology, evolution, and metabolism.</title>
        <authorList>
            <person name="Armbrust E.V."/>
            <person name="Berges J.A."/>
            <person name="Bowler C."/>
            <person name="Green B.R."/>
            <person name="Martinez D."/>
            <person name="Putnam N.H."/>
            <person name="Zhou S."/>
            <person name="Allen A.E."/>
            <person name="Apt K.E."/>
            <person name="Bechner M."/>
            <person name="Brzezinski M.A."/>
            <person name="Chaal B.K."/>
            <person name="Chiovitti A."/>
            <person name="Davis A.K."/>
            <person name="Demarest M.S."/>
            <person name="Detter J.C."/>
            <person name="Glavina T."/>
            <person name="Goodstein D."/>
            <person name="Hadi M.Z."/>
            <person name="Hellsten U."/>
            <person name="Hildebrand M."/>
            <person name="Jenkins B.D."/>
            <person name="Jurka J."/>
            <person name="Kapitonov V.V."/>
            <person name="Kroger N."/>
            <person name="Lau W.W."/>
            <person name="Lane T.W."/>
            <person name="Larimer F.W."/>
            <person name="Lippmeier J.C."/>
            <person name="Lucas S."/>
            <person name="Medina M."/>
            <person name="Montsant A."/>
            <person name="Obornik M."/>
            <person name="Parker M.S."/>
            <person name="Palenik B."/>
            <person name="Pazour G.J."/>
            <person name="Richardson P.M."/>
            <person name="Rynearson T.A."/>
            <person name="Saito M.A."/>
            <person name="Schwartz D.C."/>
            <person name="Thamatrakoln K."/>
            <person name="Valentin K."/>
            <person name="Vardi A."/>
            <person name="Wilkerson F.P."/>
            <person name="Rokhsar D.S."/>
        </authorList>
    </citation>
    <scope>NUCLEOTIDE SEQUENCE [LARGE SCALE GENOMIC DNA]</scope>
    <source>
        <strain evidence="7 8">CCMP1335</strain>
    </source>
</reference>
<dbReference type="PRINTS" id="PR00834">
    <property type="entry name" value="PROTEASES2C"/>
</dbReference>
<dbReference type="InterPro" id="IPR001940">
    <property type="entry name" value="Peptidase_S1C"/>
</dbReference>
<evidence type="ECO:0000313" key="8">
    <source>
        <dbReference type="Proteomes" id="UP000001449"/>
    </source>
</evidence>
<dbReference type="InterPro" id="IPR043504">
    <property type="entry name" value="Peptidase_S1_PA_chymotrypsin"/>
</dbReference>
<feature type="non-terminal residue" evidence="7">
    <location>
        <position position="1"/>
    </location>
</feature>
<dbReference type="GO" id="GO:0006508">
    <property type="term" value="P:proteolysis"/>
    <property type="evidence" value="ECO:0007669"/>
    <property type="project" value="UniProtKB-KW"/>
</dbReference>
<dbReference type="EMBL" id="CM000650">
    <property type="protein sequence ID" value="EED88573.1"/>
    <property type="molecule type" value="Genomic_DNA"/>
</dbReference>
<keyword evidence="2" id="KW-0645">Protease</keyword>
<dbReference type="InterPro" id="IPR041517">
    <property type="entry name" value="DEGP_PDZ"/>
</dbReference>
<feature type="domain" description="Protease Do-like PDZ" evidence="6">
    <location>
        <begin position="217"/>
        <end position="359"/>
    </location>
</feature>
<keyword evidence="3" id="KW-0378">Hydrolase</keyword>
<evidence type="ECO:0000256" key="2">
    <source>
        <dbReference type="ARBA" id="ARBA00022670"/>
    </source>
</evidence>
<dbReference type="InterPro" id="IPR036034">
    <property type="entry name" value="PDZ_sf"/>
</dbReference>
<proteinExistence type="inferred from homology"/>
<dbReference type="OMA" id="HEFNINL"/>
<dbReference type="InterPro" id="IPR046449">
    <property type="entry name" value="DEGP_PDZ_sf"/>
</dbReference>
<feature type="non-terminal residue" evidence="7">
    <location>
        <position position="402"/>
    </location>
</feature>
<dbReference type="HOGENOM" id="CLU_020120_10_2_1"/>
<dbReference type="PANTHER" id="PTHR45980:SF9">
    <property type="entry name" value="PROTEASE DO-LIKE 10, MITOCHONDRIAL-RELATED"/>
    <property type="match status" value="1"/>
</dbReference>
<keyword evidence="8" id="KW-1185">Reference proteome</keyword>
<dbReference type="Pfam" id="PF13365">
    <property type="entry name" value="Trypsin_2"/>
    <property type="match status" value="1"/>
</dbReference>
<reference evidence="7 8" key="2">
    <citation type="journal article" date="2008" name="Nature">
        <title>The Phaeodactylum genome reveals the evolutionary history of diatom genomes.</title>
        <authorList>
            <person name="Bowler C."/>
            <person name="Allen A.E."/>
            <person name="Badger J.H."/>
            <person name="Grimwood J."/>
            <person name="Jabbari K."/>
            <person name="Kuo A."/>
            <person name="Maheswari U."/>
            <person name="Martens C."/>
            <person name="Maumus F."/>
            <person name="Otillar R.P."/>
            <person name="Rayko E."/>
            <person name="Salamov A."/>
            <person name="Vandepoele K."/>
            <person name="Beszteri B."/>
            <person name="Gruber A."/>
            <person name="Heijde M."/>
            <person name="Katinka M."/>
            <person name="Mock T."/>
            <person name="Valentin K."/>
            <person name="Verret F."/>
            <person name="Berges J.A."/>
            <person name="Brownlee C."/>
            <person name="Cadoret J.P."/>
            <person name="Chiovitti A."/>
            <person name="Choi C.J."/>
            <person name="Coesel S."/>
            <person name="De Martino A."/>
            <person name="Detter J.C."/>
            <person name="Durkin C."/>
            <person name="Falciatore A."/>
            <person name="Fournet J."/>
            <person name="Haruta M."/>
            <person name="Huysman M.J."/>
            <person name="Jenkins B.D."/>
            <person name="Jiroutova K."/>
            <person name="Jorgensen R.E."/>
            <person name="Joubert Y."/>
            <person name="Kaplan A."/>
            <person name="Kroger N."/>
            <person name="Kroth P.G."/>
            <person name="La Roche J."/>
            <person name="Lindquist E."/>
            <person name="Lommer M."/>
            <person name="Martin-Jezequel V."/>
            <person name="Lopez P.J."/>
            <person name="Lucas S."/>
            <person name="Mangogna M."/>
            <person name="McGinnis K."/>
            <person name="Medlin L.K."/>
            <person name="Montsant A."/>
            <person name="Oudot-Le Secq M.P."/>
            <person name="Napoli C."/>
            <person name="Obornik M."/>
            <person name="Parker M.S."/>
            <person name="Petit J.L."/>
            <person name="Porcel B.M."/>
            <person name="Poulsen N."/>
            <person name="Robison M."/>
            <person name="Rychlewski L."/>
            <person name="Rynearson T.A."/>
            <person name="Schmutz J."/>
            <person name="Shapiro H."/>
            <person name="Siaut M."/>
            <person name="Stanley M."/>
            <person name="Sussman M.R."/>
            <person name="Taylor A.R."/>
            <person name="Vardi A."/>
            <person name="von Dassow P."/>
            <person name="Vyverman W."/>
            <person name="Willis A."/>
            <person name="Wyrwicz L.S."/>
            <person name="Rokhsar D.S."/>
            <person name="Weissenbach J."/>
            <person name="Armbrust E.V."/>
            <person name="Green B.R."/>
            <person name="Van de Peer Y."/>
            <person name="Grigoriev I.V."/>
        </authorList>
    </citation>
    <scope>NUCLEOTIDE SEQUENCE [LARGE SCALE GENOMIC DNA]</scope>
    <source>
        <strain evidence="7 8">CCMP1335</strain>
    </source>
</reference>
<dbReference type="Pfam" id="PF17815">
    <property type="entry name" value="PDZ_3"/>
    <property type="match status" value="1"/>
</dbReference>
<name>B8CDA2_THAPS</name>
<dbReference type="RefSeq" id="XP_002294218.1">
    <property type="nucleotide sequence ID" value="XM_002294182.1"/>
</dbReference>
<dbReference type="Gene3D" id="2.40.10.10">
    <property type="entry name" value="Trypsin-like serine proteases"/>
    <property type="match status" value="1"/>
</dbReference>
<dbReference type="KEGG" id="tps:THAPSDRAFT_264293"/>
<dbReference type="PaxDb" id="35128-Thaps264293"/>
<dbReference type="SUPFAM" id="SSF50494">
    <property type="entry name" value="Trypsin-like serine proteases"/>
    <property type="match status" value="1"/>
</dbReference>
<evidence type="ECO:0000256" key="5">
    <source>
        <dbReference type="ARBA" id="ARBA00023026"/>
    </source>
</evidence>
<evidence type="ECO:0000256" key="1">
    <source>
        <dbReference type="ARBA" id="ARBA00010541"/>
    </source>
</evidence>
<dbReference type="AlphaFoldDB" id="B8CDA2"/>
<evidence type="ECO:0000256" key="3">
    <source>
        <dbReference type="ARBA" id="ARBA00022801"/>
    </source>
</evidence>
<comment type="similarity">
    <text evidence="1">Belongs to the peptidase S1C family.</text>
</comment>
<keyword evidence="5" id="KW-0843">Virulence</keyword>
<dbReference type="InParanoid" id="B8CDA2"/>